<accession>A0A7Z7Q0E1</accession>
<name>A0A7Z7Q0E1_9FLAO</name>
<sequence>MIIICILAEHNQITLKIMKKAIKSQLLEFLPTVRFQVPCIDNKISLSLLLNN</sequence>
<gene>
    <name evidence="1" type="ORF">NCTC10588_03719</name>
</gene>
<dbReference type="EMBL" id="UFYD01000001">
    <property type="protein sequence ID" value="STD13151.1"/>
    <property type="molecule type" value="Genomic_DNA"/>
</dbReference>
<protein>
    <submittedName>
        <fullName evidence="1">Uncharacterized protein</fullName>
    </submittedName>
</protein>
<evidence type="ECO:0000313" key="1">
    <source>
        <dbReference type="EMBL" id="STD13151.1"/>
    </source>
</evidence>
<organism evidence="1 2">
    <name type="scientific">Elizabethkingia anophelis</name>
    <dbReference type="NCBI Taxonomy" id="1117645"/>
    <lineage>
        <taxon>Bacteria</taxon>
        <taxon>Pseudomonadati</taxon>
        <taxon>Bacteroidota</taxon>
        <taxon>Flavobacteriia</taxon>
        <taxon>Flavobacteriales</taxon>
        <taxon>Weeksellaceae</taxon>
        <taxon>Elizabethkingia</taxon>
    </lineage>
</organism>
<proteinExistence type="predicted"/>
<evidence type="ECO:0000313" key="2">
    <source>
        <dbReference type="Proteomes" id="UP000254876"/>
    </source>
</evidence>
<comment type="caution">
    <text evidence="1">The sequence shown here is derived from an EMBL/GenBank/DDBJ whole genome shotgun (WGS) entry which is preliminary data.</text>
</comment>
<dbReference type="AlphaFoldDB" id="A0A7Z7Q0E1"/>
<reference evidence="1 2" key="1">
    <citation type="submission" date="2018-06" db="EMBL/GenBank/DDBJ databases">
        <authorList>
            <consortium name="Pathogen Informatics"/>
            <person name="Doyle S."/>
        </authorList>
    </citation>
    <scope>NUCLEOTIDE SEQUENCE [LARGE SCALE GENOMIC DNA]</scope>
    <source>
        <strain evidence="1 2">NCTC10588</strain>
    </source>
</reference>
<dbReference type="Proteomes" id="UP000254876">
    <property type="component" value="Unassembled WGS sequence"/>
</dbReference>